<dbReference type="AlphaFoldDB" id="A0AAD2GBT3"/>
<dbReference type="EMBL" id="CAKOGP040002402">
    <property type="protein sequence ID" value="CAJ1968726.1"/>
    <property type="molecule type" value="Genomic_DNA"/>
</dbReference>
<evidence type="ECO:0000313" key="1">
    <source>
        <dbReference type="EMBL" id="CAJ1968726.1"/>
    </source>
</evidence>
<protein>
    <submittedName>
        <fullName evidence="1">Uncharacterized protein</fullName>
    </submittedName>
</protein>
<comment type="caution">
    <text evidence="1">The sequence shown here is derived from an EMBL/GenBank/DDBJ whole genome shotgun (WGS) entry which is preliminary data.</text>
</comment>
<sequence>METLDRRRMLQESFWGSLMPVSTYCGLLSISSPLPSHAYTPDPDPLKESLYLICRVQEATCLQERYINKKLPPIKKMKLTLRLVDRSYRLLDQINYISKFMDPTSVVEAVQAGNEAADSLQEAIDFVYTYKDNDGAAMTLEQKDILIASLTNTREKLFDFVAYLPDQGKLQEARKRVEEENRLNIDEYDPDLANDAGIYNPIELPWKNRK</sequence>
<proteinExistence type="predicted"/>
<accession>A0AAD2GBT3</accession>
<evidence type="ECO:0000313" key="2">
    <source>
        <dbReference type="Proteomes" id="UP001295423"/>
    </source>
</evidence>
<dbReference type="Proteomes" id="UP001295423">
    <property type="component" value="Unassembled WGS sequence"/>
</dbReference>
<keyword evidence="2" id="KW-1185">Reference proteome</keyword>
<name>A0AAD2GBT3_9STRA</name>
<organism evidence="1 2">
    <name type="scientific">Cylindrotheca closterium</name>
    <dbReference type="NCBI Taxonomy" id="2856"/>
    <lineage>
        <taxon>Eukaryota</taxon>
        <taxon>Sar</taxon>
        <taxon>Stramenopiles</taxon>
        <taxon>Ochrophyta</taxon>
        <taxon>Bacillariophyta</taxon>
        <taxon>Bacillariophyceae</taxon>
        <taxon>Bacillariophycidae</taxon>
        <taxon>Bacillariales</taxon>
        <taxon>Bacillariaceae</taxon>
        <taxon>Cylindrotheca</taxon>
    </lineage>
</organism>
<gene>
    <name evidence="1" type="ORF">CYCCA115_LOCUS23372</name>
</gene>
<reference evidence="1" key="1">
    <citation type="submission" date="2023-08" db="EMBL/GenBank/DDBJ databases">
        <authorList>
            <person name="Audoor S."/>
            <person name="Bilcke G."/>
        </authorList>
    </citation>
    <scope>NUCLEOTIDE SEQUENCE</scope>
</reference>